<reference evidence="9" key="1">
    <citation type="submission" date="2020-07" db="EMBL/GenBank/DDBJ databases">
        <title>Vallitalea pronyensis genome.</title>
        <authorList>
            <person name="Postec A."/>
        </authorList>
    </citation>
    <scope>NUCLEOTIDE SEQUENCE</scope>
    <source>
        <strain evidence="9">FatNI3</strain>
    </source>
</reference>
<dbReference type="AlphaFoldDB" id="A0A8J8SJS9"/>
<comment type="similarity">
    <text evidence="7">Belongs to the binding-protein-dependent transport system permease family.</text>
</comment>
<evidence type="ECO:0000313" key="10">
    <source>
        <dbReference type="Proteomes" id="UP000683246"/>
    </source>
</evidence>
<evidence type="ECO:0000256" key="7">
    <source>
        <dbReference type="RuleBase" id="RU363032"/>
    </source>
</evidence>
<dbReference type="GO" id="GO:0055085">
    <property type="term" value="P:transmembrane transport"/>
    <property type="evidence" value="ECO:0007669"/>
    <property type="project" value="InterPro"/>
</dbReference>
<evidence type="ECO:0000256" key="4">
    <source>
        <dbReference type="ARBA" id="ARBA00022692"/>
    </source>
</evidence>
<evidence type="ECO:0000313" key="9">
    <source>
        <dbReference type="EMBL" id="QUI25844.1"/>
    </source>
</evidence>
<dbReference type="PANTHER" id="PTHR43744">
    <property type="entry name" value="ABC TRANSPORTER PERMEASE PROTEIN MG189-RELATED-RELATED"/>
    <property type="match status" value="1"/>
</dbReference>
<keyword evidence="4 7" id="KW-0812">Transmembrane</keyword>
<dbReference type="InterPro" id="IPR035906">
    <property type="entry name" value="MetI-like_sf"/>
</dbReference>
<feature type="transmembrane region" description="Helical" evidence="7">
    <location>
        <begin position="160"/>
        <end position="181"/>
    </location>
</feature>
<dbReference type="InterPro" id="IPR000515">
    <property type="entry name" value="MetI-like"/>
</dbReference>
<feature type="transmembrane region" description="Helical" evidence="7">
    <location>
        <begin position="82"/>
        <end position="100"/>
    </location>
</feature>
<keyword evidence="3" id="KW-1003">Cell membrane</keyword>
<keyword evidence="6 7" id="KW-0472">Membrane</keyword>
<gene>
    <name evidence="9" type="ORF">HZI73_22730</name>
</gene>
<keyword evidence="5 7" id="KW-1133">Transmembrane helix</keyword>
<sequence>MVWIFQNSLKTSNDVIKSSFSLPTSLFLDNFGKAMIRLNILRGYGNSLIISGVVVGAVIFFGALAAYALARHVFKGNKLVRTLVMGSLLIPVFATILPVFEMMSRLKLIDQHVGVILPQIAGNLPFTILVISSFMENIPKELEEAGVMEGCNIWHIFQKIIVPISKPAFATTAIFTFLWSYNDLFTSLIIMRTKAKMPINVLLTEISSQYGTDYGLMCAVIVLIIMPVLIFYLLAQRQIVEGMTAGAIKG</sequence>
<evidence type="ECO:0000256" key="6">
    <source>
        <dbReference type="ARBA" id="ARBA00023136"/>
    </source>
</evidence>
<evidence type="ECO:0000256" key="3">
    <source>
        <dbReference type="ARBA" id="ARBA00022475"/>
    </source>
</evidence>
<protein>
    <submittedName>
        <fullName evidence="9">Carbohydrate ABC transporter permease</fullName>
    </submittedName>
</protein>
<comment type="subcellular location">
    <subcellularLocation>
        <location evidence="1 7">Cell membrane</location>
        <topology evidence="1 7">Multi-pass membrane protein</topology>
    </subcellularLocation>
</comment>
<dbReference type="CDD" id="cd06261">
    <property type="entry name" value="TM_PBP2"/>
    <property type="match status" value="1"/>
</dbReference>
<evidence type="ECO:0000256" key="2">
    <source>
        <dbReference type="ARBA" id="ARBA00022448"/>
    </source>
</evidence>
<name>A0A8J8SJS9_9FIRM</name>
<dbReference type="EMBL" id="CP058649">
    <property type="protein sequence ID" value="QUI25844.1"/>
    <property type="molecule type" value="Genomic_DNA"/>
</dbReference>
<proteinExistence type="inferred from homology"/>
<organism evidence="9 10">
    <name type="scientific">Vallitalea pronyensis</name>
    <dbReference type="NCBI Taxonomy" id="1348613"/>
    <lineage>
        <taxon>Bacteria</taxon>
        <taxon>Bacillati</taxon>
        <taxon>Bacillota</taxon>
        <taxon>Clostridia</taxon>
        <taxon>Lachnospirales</taxon>
        <taxon>Vallitaleaceae</taxon>
        <taxon>Vallitalea</taxon>
    </lineage>
</organism>
<feature type="domain" description="ABC transmembrane type-1" evidence="8">
    <location>
        <begin position="44"/>
        <end position="235"/>
    </location>
</feature>
<dbReference type="Pfam" id="PF00528">
    <property type="entry name" value="BPD_transp_1"/>
    <property type="match status" value="1"/>
</dbReference>
<dbReference type="Proteomes" id="UP000683246">
    <property type="component" value="Chromosome"/>
</dbReference>
<dbReference type="Gene3D" id="1.10.3720.10">
    <property type="entry name" value="MetI-like"/>
    <property type="match status" value="1"/>
</dbReference>
<keyword evidence="2 7" id="KW-0813">Transport</keyword>
<accession>A0A8J8SJS9</accession>
<dbReference type="PROSITE" id="PS50928">
    <property type="entry name" value="ABC_TM1"/>
    <property type="match status" value="1"/>
</dbReference>
<keyword evidence="10" id="KW-1185">Reference proteome</keyword>
<feature type="transmembrane region" description="Helical" evidence="7">
    <location>
        <begin position="120"/>
        <end position="139"/>
    </location>
</feature>
<feature type="transmembrane region" description="Helical" evidence="7">
    <location>
        <begin position="214"/>
        <end position="235"/>
    </location>
</feature>
<dbReference type="PANTHER" id="PTHR43744:SF8">
    <property type="entry name" value="SN-GLYCEROL-3-PHOSPHATE TRANSPORT SYSTEM PERMEASE PROTEIN UGPE"/>
    <property type="match status" value="1"/>
</dbReference>
<feature type="transmembrane region" description="Helical" evidence="7">
    <location>
        <begin position="48"/>
        <end position="70"/>
    </location>
</feature>
<evidence type="ECO:0000256" key="1">
    <source>
        <dbReference type="ARBA" id="ARBA00004651"/>
    </source>
</evidence>
<evidence type="ECO:0000256" key="5">
    <source>
        <dbReference type="ARBA" id="ARBA00022989"/>
    </source>
</evidence>
<dbReference type="GO" id="GO:0005886">
    <property type="term" value="C:plasma membrane"/>
    <property type="evidence" value="ECO:0007669"/>
    <property type="project" value="UniProtKB-SubCell"/>
</dbReference>
<dbReference type="KEGG" id="vpy:HZI73_22730"/>
<evidence type="ECO:0000259" key="8">
    <source>
        <dbReference type="PROSITE" id="PS50928"/>
    </source>
</evidence>
<dbReference type="SUPFAM" id="SSF161098">
    <property type="entry name" value="MetI-like"/>
    <property type="match status" value="1"/>
</dbReference>